<feature type="chain" id="PRO_5042830909" description="Alpha/beta hydrolase" evidence="1">
    <location>
        <begin position="21"/>
        <end position="412"/>
    </location>
</feature>
<dbReference type="GO" id="GO:0004806">
    <property type="term" value="F:triacylglycerol lipase activity"/>
    <property type="evidence" value="ECO:0007669"/>
    <property type="project" value="InterPro"/>
</dbReference>
<dbReference type="EMBL" id="BQKE01000001">
    <property type="protein sequence ID" value="GJM62248.1"/>
    <property type="molecule type" value="Genomic_DNA"/>
</dbReference>
<dbReference type="PANTHER" id="PTHR34853">
    <property type="match status" value="1"/>
</dbReference>
<dbReference type="GO" id="GO:0016042">
    <property type="term" value="P:lipid catabolic process"/>
    <property type="evidence" value="ECO:0007669"/>
    <property type="project" value="InterPro"/>
</dbReference>
<proteinExistence type="predicted"/>
<dbReference type="RefSeq" id="WP_338237563.1">
    <property type="nucleotide sequence ID" value="NZ_BQKE01000001.1"/>
</dbReference>
<evidence type="ECO:0000313" key="3">
    <source>
        <dbReference type="Proteomes" id="UP001310022"/>
    </source>
</evidence>
<dbReference type="InterPro" id="IPR029058">
    <property type="entry name" value="AB_hydrolase_fold"/>
</dbReference>
<gene>
    <name evidence="2" type="ORF">PEDI_28000</name>
</gene>
<name>A0AAN5AMV6_9BACT</name>
<feature type="signal peptide" evidence="1">
    <location>
        <begin position="1"/>
        <end position="20"/>
    </location>
</feature>
<accession>A0AAN5AMV6</accession>
<sequence>MKWHFSLLFFAYFFISLANAQKITEQRTIGEMDAQYMQAREYGMFKPSALKILSKVDTTLKDMKAFEDIQKMALHFPQTVSLQEIHYTSNYQGKAILLSGLLLQPAGESKGVILHHHGTIYPAAQKLAPSASEISNSQKDHFTQELSVGATLASNGFTVLMPDYVGYNTSKHTEHPYTLNKINAQNSVDMLLAYSEANAKAPKKVYLSGISEGAAIGLASQQILETRYPRQYQIQGGYFYAGPHDFSGTVQWFCQQEKARTPVAAIYMWSAWAVAEGYDYPIREIYAQKAKSYRKYFRPWFFLSGQKKPEKLLNKEFLVTMNAAPETHPFFKVSKDNSPIYWQPAAPVYLFHGTHDGLVPTLNSENAFREMQQSGGNVRYIPLAGKGHLSGVMDYFFQYLDALNTQSYKPTP</sequence>
<dbReference type="PANTHER" id="PTHR34853:SF1">
    <property type="entry name" value="LIPASE 5"/>
    <property type="match status" value="1"/>
</dbReference>
<keyword evidence="3" id="KW-1185">Reference proteome</keyword>
<dbReference type="AlphaFoldDB" id="A0AAN5AMV6"/>
<dbReference type="Proteomes" id="UP001310022">
    <property type="component" value="Unassembled WGS sequence"/>
</dbReference>
<evidence type="ECO:0000313" key="2">
    <source>
        <dbReference type="EMBL" id="GJM62248.1"/>
    </source>
</evidence>
<evidence type="ECO:0008006" key="4">
    <source>
        <dbReference type="Google" id="ProtNLM"/>
    </source>
</evidence>
<comment type="caution">
    <text evidence="2">The sequence shown here is derived from an EMBL/GenBank/DDBJ whole genome shotgun (WGS) entry which is preliminary data.</text>
</comment>
<dbReference type="Gene3D" id="3.40.50.1820">
    <property type="entry name" value="alpha/beta hydrolase"/>
    <property type="match status" value="2"/>
</dbReference>
<evidence type="ECO:0000256" key="1">
    <source>
        <dbReference type="SAM" id="SignalP"/>
    </source>
</evidence>
<reference evidence="2 3" key="1">
    <citation type="submission" date="2021-12" db="EMBL/GenBank/DDBJ databases">
        <title>Genome sequencing of bacteria with rrn-lacking chromosome and rrn-plasmid.</title>
        <authorList>
            <person name="Anda M."/>
            <person name="Iwasaki W."/>
        </authorList>
    </citation>
    <scope>NUCLEOTIDE SEQUENCE [LARGE SCALE GENOMIC DNA]</scope>
    <source>
        <strain evidence="2 3">NBRC 15940</strain>
    </source>
</reference>
<dbReference type="InterPro" id="IPR005152">
    <property type="entry name" value="Lipase_secreted"/>
</dbReference>
<organism evidence="2 3">
    <name type="scientific">Persicobacter diffluens</name>
    <dbReference type="NCBI Taxonomy" id="981"/>
    <lineage>
        <taxon>Bacteria</taxon>
        <taxon>Pseudomonadati</taxon>
        <taxon>Bacteroidota</taxon>
        <taxon>Cytophagia</taxon>
        <taxon>Cytophagales</taxon>
        <taxon>Persicobacteraceae</taxon>
        <taxon>Persicobacter</taxon>
    </lineage>
</organism>
<protein>
    <recommendedName>
        <fullName evidence="4">Alpha/beta hydrolase</fullName>
    </recommendedName>
</protein>
<keyword evidence="1" id="KW-0732">Signal</keyword>
<dbReference type="SUPFAM" id="SSF53474">
    <property type="entry name" value="alpha/beta-Hydrolases"/>
    <property type="match status" value="1"/>
</dbReference>